<evidence type="ECO:0000256" key="2">
    <source>
        <dbReference type="ARBA" id="ARBA00001911"/>
    </source>
</evidence>
<keyword evidence="7 10" id="KW-0520">NAD</keyword>
<comment type="cofactor">
    <cofactor evidence="2 10">
        <name>NAD(+)</name>
        <dbReference type="ChEBI" id="CHEBI:57540"/>
    </cofactor>
</comment>
<keyword evidence="8 10" id="KW-0413">Isomerase</keyword>
<evidence type="ECO:0000256" key="1">
    <source>
        <dbReference type="ARBA" id="ARBA00000083"/>
    </source>
</evidence>
<dbReference type="RefSeq" id="WP_079731098.1">
    <property type="nucleotide sequence ID" value="NZ_FVZE01000005.1"/>
</dbReference>
<keyword evidence="9 10" id="KW-0119">Carbohydrate metabolism</keyword>
<reference evidence="13" key="1">
    <citation type="submission" date="2017-02" db="EMBL/GenBank/DDBJ databases">
        <authorList>
            <person name="Varghese N."/>
            <person name="Submissions S."/>
        </authorList>
    </citation>
    <scope>NUCLEOTIDE SEQUENCE [LARGE SCALE GENOMIC DNA]</scope>
    <source>
        <strain evidence="13">SM117</strain>
    </source>
</reference>
<dbReference type="CDD" id="cd05247">
    <property type="entry name" value="UDP_G4E_1_SDR_e"/>
    <property type="match status" value="1"/>
</dbReference>
<dbReference type="Gene3D" id="3.90.25.10">
    <property type="entry name" value="UDP-galactose 4-epimerase, domain 1"/>
    <property type="match status" value="1"/>
</dbReference>
<dbReference type="EMBL" id="FVZE01000005">
    <property type="protein sequence ID" value="SLK05465.1"/>
    <property type="molecule type" value="Genomic_DNA"/>
</dbReference>
<evidence type="ECO:0000256" key="4">
    <source>
        <dbReference type="ARBA" id="ARBA00007637"/>
    </source>
</evidence>
<dbReference type="PANTHER" id="PTHR43725">
    <property type="entry name" value="UDP-GLUCOSE 4-EPIMERASE"/>
    <property type="match status" value="1"/>
</dbReference>
<evidence type="ECO:0000256" key="6">
    <source>
        <dbReference type="ARBA" id="ARBA00018569"/>
    </source>
</evidence>
<accession>A0A1U6IBR4</accession>
<feature type="domain" description="NAD-dependent epimerase/dehydratase" evidence="11">
    <location>
        <begin position="12"/>
        <end position="260"/>
    </location>
</feature>
<dbReference type="InterPro" id="IPR001509">
    <property type="entry name" value="Epimerase_deHydtase"/>
</dbReference>
<dbReference type="SUPFAM" id="SSF51735">
    <property type="entry name" value="NAD(P)-binding Rossmann-fold domains"/>
    <property type="match status" value="1"/>
</dbReference>
<name>A0A1U6IBR4_9SPHN</name>
<evidence type="ECO:0000259" key="11">
    <source>
        <dbReference type="Pfam" id="PF01370"/>
    </source>
</evidence>
<dbReference type="InterPro" id="IPR036291">
    <property type="entry name" value="NAD(P)-bd_dom_sf"/>
</dbReference>
<dbReference type="EC" id="5.1.3.2" evidence="5 10"/>
<comment type="catalytic activity">
    <reaction evidence="1 10">
        <text>UDP-alpha-D-glucose = UDP-alpha-D-galactose</text>
        <dbReference type="Rhea" id="RHEA:22168"/>
        <dbReference type="ChEBI" id="CHEBI:58885"/>
        <dbReference type="ChEBI" id="CHEBI:66914"/>
        <dbReference type="EC" id="5.1.3.2"/>
    </reaction>
</comment>
<gene>
    <name evidence="12" type="ORF">SAMN06295987_105164</name>
</gene>
<dbReference type="Pfam" id="PF01370">
    <property type="entry name" value="Epimerase"/>
    <property type="match status" value="1"/>
</dbReference>
<dbReference type="GO" id="GO:0033499">
    <property type="term" value="P:galactose catabolic process via UDP-galactose, Leloir pathway"/>
    <property type="evidence" value="ECO:0007669"/>
    <property type="project" value="TreeGrafter"/>
</dbReference>
<dbReference type="AlphaFoldDB" id="A0A1U6IBR4"/>
<evidence type="ECO:0000313" key="12">
    <source>
        <dbReference type="EMBL" id="SLK05465.1"/>
    </source>
</evidence>
<organism evidence="12 13">
    <name type="scientific">Novosphingobium mathurense</name>
    <dbReference type="NCBI Taxonomy" id="428990"/>
    <lineage>
        <taxon>Bacteria</taxon>
        <taxon>Pseudomonadati</taxon>
        <taxon>Pseudomonadota</taxon>
        <taxon>Alphaproteobacteria</taxon>
        <taxon>Sphingomonadales</taxon>
        <taxon>Sphingomonadaceae</taxon>
        <taxon>Novosphingobium</taxon>
    </lineage>
</organism>
<comment type="similarity">
    <text evidence="4 10">Belongs to the NAD(P)-dependent epimerase/dehydratase family.</text>
</comment>
<dbReference type="Gene3D" id="3.40.50.720">
    <property type="entry name" value="NAD(P)-binding Rossmann-like Domain"/>
    <property type="match status" value="1"/>
</dbReference>
<evidence type="ECO:0000256" key="3">
    <source>
        <dbReference type="ARBA" id="ARBA00004947"/>
    </source>
</evidence>
<dbReference type="GO" id="GO:0003978">
    <property type="term" value="F:UDP-glucose 4-epimerase activity"/>
    <property type="evidence" value="ECO:0007669"/>
    <property type="project" value="UniProtKB-UniRule"/>
</dbReference>
<dbReference type="PANTHER" id="PTHR43725:SF53">
    <property type="entry name" value="UDP-ARABINOSE 4-EPIMERASE 1"/>
    <property type="match status" value="1"/>
</dbReference>
<evidence type="ECO:0000256" key="10">
    <source>
        <dbReference type="RuleBase" id="RU366046"/>
    </source>
</evidence>
<evidence type="ECO:0000256" key="5">
    <source>
        <dbReference type="ARBA" id="ARBA00013189"/>
    </source>
</evidence>
<proteinExistence type="inferred from homology"/>
<dbReference type="Proteomes" id="UP000190989">
    <property type="component" value="Unassembled WGS sequence"/>
</dbReference>
<protein>
    <recommendedName>
        <fullName evidence="6 10">UDP-glucose 4-epimerase</fullName>
        <ecNumber evidence="5 10">5.1.3.2</ecNumber>
    </recommendedName>
</protein>
<dbReference type="UniPathway" id="UPA00214"/>
<comment type="subunit">
    <text evidence="10">Homodimer.</text>
</comment>
<dbReference type="InterPro" id="IPR005886">
    <property type="entry name" value="UDP_G4E"/>
</dbReference>
<evidence type="ECO:0000256" key="7">
    <source>
        <dbReference type="ARBA" id="ARBA00023027"/>
    </source>
</evidence>
<comment type="pathway">
    <text evidence="3 10">Carbohydrate metabolism; galactose metabolism.</text>
</comment>
<evidence type="ECO:0000313" key="13">
    <source>
        <dbReference type="Proteomes" id="UP000190989"/>
    </source>
</evidence>
<sequence>MITGKPPAQRTILVTGGAGYVGSHCCKAFAEAGWRVVTYDNLSRGHADAVRWGPLVVGDILDGDALDAAFAQYKPDLVGHFAAFAYVEESVRKPELYYHNNSIGSFTLLDRMRAAGIDKLIFSSTCASYGVPTRVPIDESHPQSPINPYGWSKFMVERMLSDYASAHGLDSVALRYFNAAGCDPDGEIGECHDPETHAIPLAIEGALAVDRPFTVFGTDFDTRDGSAVRDYIHVSDLASAHVLAGEWIMDRKGFHPFNLGTGNGTTVLEIAEAVARICEVDRPAQLGPRRAGDPPVLIANAAKAREELGWIPRRSDIDTIVSTAVAWYRKCADTALREKAPA</sequence>
<keyword evidence="13" id="KW-1185">Reference proteome</keyword>
<evidence type="ECO:0000256" key="8">
    <source>
        <dbReference type="ARBA" id="ARBA00023235"/>
    </source>
</evidence>
<dbReference type="STRING" id="428990.SAMN06295987_105164"/>
<dbReference type="NCBIfam" id="TIGR01179">
    <property type="entry name" value="galE"/>
    <property type="match status" value="1"/>
</dbReference>
<evidence type="ECO:0000256" key="9">
    <source>
        <dbReference type="ARBA" id="ARBA00023277"/>
    </source>
</evidence>